<dbReference type="EMBL" id="UHIP01000001">
    <property type="protein sequence ID" value="SUP25460.1"/>
    <property type="molecule type" value="Genomic_DNA"/>
</dbReference>
<sequence length="754" mass="85193">MTHPLLSWAPLSLMALTLSVHAAPVTLNSDQQQIQISPDNLAILWNGIHVNSAALSVNQQPQQASNIEATSARSARWQLRPSQINVSATLDRDGLELSFAPAAQPRITRNHPVTLRWFDLPQRDTDALLLPFSEGMRIPTDNRTWSDFLIDNYSGANTTQDLKMPFWTAQQGANFVSVQLLSATNNTLTFSQADERLDMQADHQFTVLNQHDPFQVRLSLGKHALDGAKAYRQWRKQHQQSTPLQQQVARNPAISRLIGASQVYLFGQGLLSTQDVRDWWGLNDWYLNASTLSVDPASRKELQALKARRDGFSRYHQQLLVDALNNSLAARFAASPPTLSNNAIAAQFDAAQKQKRWLASAAARYLSAPERWGQALTSEMVNTLQSAGLTQLWLGFDNWMPAFYQPDAVEQAKKAGFLVATYDSYNTAIPLGVNDSWLTAQLPGEMREQCAIERASGEKQPGFRGQGNYLNPNCHLAYVQQRVLDIVRYGHFNSLFVDVDATAMAREDYRDATSENAMLRAFNQRMLWISEQQRLVLGSEDGNSLTTQGISFAHGLETIGFGWQDNEMKRDTRSPYFLGRWYPNHKPDFFFKSAAVKEPYKTLLFSPQYRVPLYQTVFHDEVINSHHWHSDSLKFSNVQAERDLTSMLYNTPPMVHLTRDEALSPSSQRIKALKHYQQGFSPIHQQLWNQALTDFQWLDDVGQLQQTTFSDGSTIIANFSPHSRNHHGVTIKAQSVLATLSDGKQIHWTAMPNR</sequence>
<dbReference type="Proteomes" id="UP000254626">
    <property type="component" value="Unassembled WGS sequence"/>
</dbReference>
<protein>
    <submittedName>
        <fullName evidence="2">Protein of uncharacterized function (DUF3111)</fullName>
    </submittedName>
</protein>
<organism evidence="2 3">
    <name type="scientific">Vibrio fluvialis</name>
    <dbReference type="NCBI Taxonomy" id="676"/>
    <lineage>
        <taxon>Bacteria</taxon>
        <taxon>Pseudomonadati</taxon>
        <taxon>Pseudomonadota</taxon>
        <taxon>Gammaproteobacteria</taxon>
        <taxon>Vibrionales</taxon>
        <taxon>Vibrionaceae</taxon>
        <taxon>Vibrio</taxon>
    </lineage>
</organism>
<dbReference type="AlphaFoldDB" id="A0AAX2LP32"/>
<comment type="caution">
    <text evidence="2">The sequence shown here is derived from an EMBL/GenBank/DDBJ whole genome shotgun (WGS) entry which is preliminary data.</text>
</comment>
<dbReference type="RefSeq" id="WP_061056647.1">
    <property type="nucleotide sequence ID" value="NZ_CABLBX010000003.1"/>
</dbReference>
<gene>
    <name evidence="2" type="ORF">NCTC11327_01739</name>
</gene>
<proteinExistence type="predicted"/>
<keyword evidence="1" id="KW-0732">Signal</keyword>
<feature type="chain" id="PRO_5043993532" evidence="1">
    <location>
        <begin position="23"/>
        <end position="754"/>
    </location>
</feature>
<evidence type="ECO:0000256" key="1">
    <source>
        <dbReference type="SAM" id="SignalP"/>
    </source>
</evidence>
<evidence type="ECO:0000313" key="3">
    <source>
        <dbReference type="Proteomes" id="UP000254626"/>
    </source>
</evidence>
<dbReference type="InterPro" id="IPR021459">
    <property type="entry name" value="GH101-related"/>
</dbReference>
<reference evidence="2 3" key="1">
    <citation type="submission" date="2018-06" db="EMBL/GenBank/DDBJ databases">
        <authorList>
            <consortium name="Pathogen Informatics"/>
            <person name="Doyle S."/>
        </authorList>
    </citation>
    <scope>NUCLEOTIDE SEQUENCE [LARGE SCALE GENOMIC DNA]</scope>
    <source>
        <strain evidence="2 3">NCTC11327</strain>
    </source>
</reference>
<name>A0AAX2LP32_VIBFL</name>
<dbReference type="Pfam" id="PF11308">
    <property type="entry name" value="Glyco_hydro_129"/>
    <property type="match status" value="1"/>
</dbReference>
<dbReference type="GeneID" id="29385105"/>
<accession>A0AAX2LP32</accession>
<evidence type="ECO:0000313" key="2">
    <source>
        <dbReference type="EMBL" id="SUP25460.1"/>
    </source>
</evidence>
<feature type="signal peptide" evidence="1">
    <location>
        <begin position="1"/>
        <end position="22"/>
    </location>
</feature>